<evidence type="ECO:0008006" key="3">
    <source>
        <dbReference type="Google" id="ProtNLM"/>
    </source>
</evidence>
<dbReference type="Proteomes" id="UP001409291">
    <property type="component" value="Unassembled WGS sequence"/>
</dbReference>
<dbReference type="EMBL" id="JBDJNQ010000009">
    <property type="protein sequence ID" value="MEN5379293.1"/>
    <property type="molecule type" value="Genomic_DNA"/>
</dbReference>
<name>A0ABV0BZ67_9SPHI</name>
<gene>
    <name evidence="1" type="ORF">ABE541_18655</name>
</gene>
<organism evidence="1 2">
    <name type="scientific">Sphingobacterium kitahiroshimense</name>
    <dbReference type="NCBI Taxonomy" id="470446"/>
    <lineage>
        <taxon>Bacteria</taxon>
        <taxon>Pseudomonadati</taxon>
        <taxon>Bacteroidota</taxon>
        <taxon>Sphingobacteriia</taxon>
        <taxon>Sphingobacteriales</taxon>
        <taxon>Sphingobacteriaceae</taxon>
        <taxon>Sphingobacterium</taxon>
    </lineage>
</organism>
<evidence type="ECO:0000313" key="2">
    <source>
        <dbReference type="Proteomes" id="UP001409291"/>
    </source>
</evidence>
<comment type="caution">
    <text evidence="1">The sequence shown here is derived from an EMBL/GenBank/DDBJ whole genome shotgun (WGS) entry which is preliminary data.</text>
</comment>
<proteinExistence type="predicted"/>
<dbReference type="RefSeq" id="WP_132767655.1">
    <property type="nucleotide sequence ID" value="NZ_JAOQNK010000001.1"/>
</dbReference>
<evidence type="ECO:0000313" key="1">
    <source>
        <dbReference type="EMBL" id="MEN5379293.1"/>
    </source>
</evidence>
<accession>A0ABV0BZ67</accession>
<reference evidence="1 2" key="1">
    <citation type="submission" date="2024-04" db="EMBL/GenBank/DDBJ databases">
        <title>WGS of bacteria from Torrens River.</title>
        <authorList>
            <person name="Wyrsch E.R."/>
            <person name="Drigo B."/>
        </authorList>
    </citation>
    <scope>NUCLEOTIDE SEQUENCE [LARGE SCALE GENOMIC DNA]</scope>
    <source>
        <strain evidence="1 2">TWI391</strain>
    </source>
</reference>
<protein>
    <recommendedName>
        <fullName evidence="3">Lipoprotein</fullName>
    </recommendedName>
</protein>
<keyword evidence="2" id="KW-1185">Reference proteome</keyword>
<dbReference type="PROSITE" id="PS51257">
    <property type="entry name" value="PROKAR_LIPOPROTEIN"/>
    <property type="match status" value="1"/>
</dbReference>
<sequence length="256" mass="28245">MKKIITLSFVILTMISCRNRDSKTENRNAAFEEITGKTVTFSEPACYAYNDGNNHISLEFTDIGPTLKGNLTYAFAEKDKNTGTFVGQLKDNVLLADYTFQSEGVTSVRQVAFKVSKDTLIEGYGDMNAEGTAFKDINHLNFTSTMPLVKGDCAEKKQGCLFEDGKSYSELEQRCITLATLKTTLNPLKDGARTEGKQAYVYFSSDNSKAEVFLPNSNNGIVLEKKGEGNWVSGNYILMAWKGYVLQDKGVAVYGG</sequence>